<keyword evidence="1" id="KW-0472">Membrane</keyword>
<feature type="transmembrane region" description="Helical" evidence="1">
    <location>
        <begin position="20"/>
        <end position="42"/>
    </location>
</feature>
<dbReference type="Proteomes" id="UP000193944">
    <property type="component" value="Unassembled WGS sequence"/>
</dbReference>
<evidence type="ECO:0000313" key="4">
    <source>
        <dbReference type="Proteomes" id="UP000193944"/>
    </source>
</evidence>
<reference evidence="3 4" key="1">
    <citation type="submission" date="2016-08" db="EMBL/GenBank/DDBJ databases">
        <title>A Parts List for Fungal Cellulosomes Revealed by Comparative Genomics.</title>
        <authorList>
            <consortium name="DOE Joint Genome Institute"/>
            <person name="Haitjema C.H."/>
            <person name="Gilmore S.P."/>
            <person name="Henske J.K."/>
            <person name="Solomon K.V."/>
            <person name="De Groot R."/>
            <person name="Kuo A."/>
            <person name="Mondo S.J."/>
            <person name="Salamov A.A."/>
            <person name="Labutti K."/>
            <person name="Zhao Z."/>
            <person name="Chiniquy J."/>
            <person name="Barry K."/>
            <person name="Brewer H.M."/>
            <person name="Purvine S.O."/>
            <person name="Wright A.T."/>
            <person name="Boxma B."/>
            <person name="Van Alen T."/>
            <person name="Hackstein J.H."/>
            <person name="Baker S.E."/>
            <person name="Grigoriev I.V."/>
            <person name="O'Malley M.A."/>
        </authorList>
    </citation>
    <scope>NUCLEOTIDE SEQUENCE [LARGE SCALE GENOMIC DNA]</scope>
    <source>
        <strain evidence="3 4">S4</strain>
    </source>
</reference>
<keyword evidence="1" id="KW-1133">Transmembrane helix</keyword>
<dbReference type="GO" id="GO:0004175">
    <property type="term" value="F:endopeptidase activity"/>
    <property type="evidence" value="ECO:0007669"/>
    <property type="project" value="UniProtKB-ARBA"/>
</dbReference>
<name>A0A1Y1WTR5_9FUNG</name>
<comment type="caution">
    <text evidence="3">The sequence shown here is derived from an EMBL/GenBank/DDBJ whole genome shotgun (WGS) entry which is preliminary data.</text>
</comment>
<sequence>MILSITVLGPILEEFVFRKLLFGIINNYSKILAYLVSCILFGLSHLDFKNLLSYNEYISLPIYIVSGFILAFAYDFDGCLLASIIAHALNNGFDTICFFINNY</sequence>
<protein>
    <submittedName>
        <fullName evidence="3">Abortive infection protein</fullName>
    </submittedName>
</protein>
<dbReference type="Pfam" id="PF02517">
    <property type="entry name" value="Rce1-like"/>
    <property type="match status" value="1"/>
</dbReference>
<keyword evidence="1" id="KW-0812">Transmembrane</keyword>
<feature type="domain" description="CAAX prenyl protease 2/Lysostaphin resistance protein A-like" evidence="2">
    <location>
        <begin position="1"/>
        <end position="92"/>
    </location>
</feature>
<feature type="transmembrane region" description="Helical" evidence="1">
    <location>
        <begin position="54"/>
        <end position="74"/>
    </location>
</feature>
<dbReference type="GO" id="GO:0080120">
    <property type="term" value="P:CAAX-box protein maturation"/>
    <property type="evidence" value="ECO:0007669"/>
    <property type="project" value="UniProtKB-ARBA"/>
</dbReference>
<proteinExistence type="predicted"/>
<dbReference type="AlphaFoldDB" id="A0A1Y1WTR5"/>
<gene>
    <name evidence="3" type="ORF">BCR32DRAFT_329312</name>
</gene>
<dbReference type="OrthoDB" id="2159521at2759"/>
<dbReference type="PANTHER" id="PTHR36435">
    <property type="entry name" value="SLR1288 PROTEIN"/>
    <property type="match status" value="1"/>
</dbReference>
<evidence type="ECO:0000313" key="3">
    <source>
        <dbReference type="EMBL" id="ORX76534.1"/>
    </source>
</evidence>
<dbReference type="InterPro" id="IPR003675">
    <property type="entry name" value="Rce1/LyrA-like_dom"/>
</dbReference>
<dbReference type="EMBL" id="MCFG01000293">
    <property type="protein sequence ID" value="ORX76534.1"/>
    <property type="molecule type" value="Genomic_DNA"/>
</dbReference>
<dbReference type="PANTHER" id="PTHR36435:SF6">
    <property type="entry name" value="ABORTIVE INFECTION PROTEIN"/>
    <property type="match status" value="1"/>
</dbReference>
<accession>A0A1Y1WTR5</accession>
<organism evidence="3 4">
    <name type="scientific">Anaeromyces robustus</name>
    <dbReference type="NCBI Taxonomy" id="1754192"/>
    <lineage>
        <taxon>Eukaryota</taxon>
        <taxon>Fungi</taxon>
        <taxon>Fungi incertae sedis</taxon>
        <taxon>Chytridiomycota</taxon>
        <taxon>Chytridiomycota incertae sedis</taxon>
        <taxon>Neocallimastigomycetes</taxon>
        <taxon>Neocallimastigales</taxon>
        <taxon>Neocallimastigaceae</taxon>
        <taxon>Anaeromyces</taxon>
    </lineage>
</organism>
<evidence type="ECO:0000256" key="1">
    <source>
        <dbReference type="SAM" id="Phobius"/>
    </source>
</evidence>
<evidence type="ECO:0000259" key="2">
    <source>
        <dbReference type="Pfam" id="PF02517"/>
    </source>
</evidence>
<reference evidence="3 4" key="2">
    <citation type="submission" date="2016-08" db="EMBL/GenBank/DDBJ databases">
        <title>Pervasive Adenine N6-methylation of Active Genes in Fungi.</title>
        <authorList>
            <consortium name="DOE Joint Genome Institute"/>
            <person name="Mondo S.J."/>
            <person name="Dannebaum R.O."/>
            <person name="Kuo R.C."/>
            <person name="Labutti K."/>
            <person name="Haridas S."/>
            <person name="Kuo A."/>
            <person name="Salamov A."/>
            <person name="Ahrendt S.R."/>
            <person name="Lipzen A."/>
            <person name="Sullivan W."/>
            <person name="Andreopoulos W.B."/>
            <person name="Clum A."/>
            <person name="Lindquist E."/>
            <person name="Daum C."/>
            <person name="Ramamoorthy G.K."/>
            <person name="Gryganskyi A."/>
            <person name="Culley D."/>
            <person name="Magnuson J.K."/>
            <person name="James T.Y."/>
            <person name="O'Malley M.A."/>
            <person name="Stajich J.E."/>
            <person name="Spatafora J.W."/>
            <person name="Visel A."/>
            <person name="Grigoriev I.V."/>
        </authorList>
    </citation>
    <scope>NUCLEOTIDE SEQUENCE [LARGE SCALE GENOMIC DNA]</scope>
    <source>
        <strain evidence="3 4">S4</strain>
    </source>
</reference>
<dbReference type="InterPro" id="IPR052710">
    <property type="entry name" value="CAAX_protease"/>
</dbReference>
<keyword evidence="4" id="KW-1185">Reference proteome</keyword>